<evidence type="ECO:0000313" key="7">
    <source>
        <dbReference type="Proteomes" id="UP000095576"/>
    </source>
</evidence>
<dbReference type="InterPro" id="IPR037524">
    <property type="entry name" value="PA14/GLEYA"/>
</dbReference>
<evidence type="ECO:0000256" key="2">
    <source>
        <dbReference type="ARBA" id="ARBA00011245"/>
    </source>
</evidence>
<dbReference type="InterPro" id="IPR005887">
    <property type="entry name" value="GH92_a_mannosidase_put"/>
</dbReference>
<evidence type="ECO:0000313" key="6">
    <source>
        <dbReference type="EMBL" id="CUP13508.1"/>
    </source>
</evidence>
<dbReference type="InterPro" id="IPR014718">
    <property type="entry name" value="GH-type_carb-bd"/>
</dbReference>
<dbReference type="GO" id="GO:0005975">
    <property type="term" value="P:carbohydrate metabolic process"/>
    <property type="evidence" value="ECO:0007669"/>
    <property type="project" value="InterPro"/>
</dbReference>
<dbReference type="FunFam" id="1.20.1050.60:FF:000001">
    <property type="entry name" value="Putative alpha-1,2-mannosidase"/>
    <property type="match status" value="1"/>
</dbReference>
<dbReference type="InterPro" id="IPR012939">
    <property type="entry name" value="Glyco_hydro_92"/>
</dbReference>
<dbReference type="InterPro" id="IPR008928">
    <property type="entry name" value="6-hairpin_glycosidase_sf"/>
</dbReference>
<dbReference type="PROSITE" id="PS51820">
    <property type="entry name" value="PA14"/>
    <property type="match status" value="1"/>
</dbReference>
<feature type="signal peptide" evidence="4">
    <location>
        <begin position="1"/>
        <end position="21"/>
    </location>
</feature>
<dbReference type="GO" id="GO:0005829">
    <property type="term" value="C:cytosol"/>
    <property type="evidence" value="ECO:0007669"/>
    <property type="project" value="TreeGrafter"/>
</dbReference>
<dbReference type="PANTHER" id="PTHR12143">
    <property type="entry name" value="PEPTIDE N-GLYCANASE PNGASE -RELATED"/>
    <property type="match status" value="1"/>
</dbReference>
<dbReference type="Gene3D" id="2.70.98.10">
    <property type="match status" value="2"/>
</dbReference>
<dbReference type="Pfam" id="PF17678">
    <property type="entry name" value="Glyco_hydro_92N"/>
    <property type="match status" value="1"/>
</dbReference>
<dbReference type="PANTHER" id="PTHR12143:SF43">
    <property type="entry name" value="PUTATIVE-RELATED"/>
    <property type="match status" value="1"/>
</dbReference>
<evidence type="ECO:0000259" key="5">
    <source>
        <dbReference type="PROSITE" id="PS51820"/>
    </source>
</evidence>
<evidence type="ECO:0000256" key="3">
    <source>
        <dbReference type="ARBA" id="ARBA00022837"/>
    </source>
</evidence>
<comment type="subunit">
    <text evidence="2">Monomer.</text>
</comment>
<evidence type="ECO:0000256" key="4">
    <source>
        <dbReference type="SAM" id="SignalP"/>
    </source>
</evidence>
<dbReference type="FunFam" id="3.30.2080.10:FF:000001">
    <property type="entry name" value="Alpha-1,2-mannosidase subfamily"/>
    <property type="match status" value="1"/>
</dbReference>
<dbReference type="GO" id="GO:0000224">
    <property type="term" value="F:peptide-N4-(N-acetyl-beta-glucosaminyl)asparagine amidase activity"/>
    <property type="evidence" value="ECO:0007669"/>
    <property type="project" value="TreeGrafter"/>
</dbReference>
<evidence type="ECO:0000256" key="1">
    <source>
        <dbReference type="ARBA" id="ARBA00001913"/>
    </source>
</evidence>
<dbReference type="SUPFAM" id="SSF48208">
    <property type="entry name" value="Six-hairpin glycosidases"/>
    <property type="match status" value="1"/>
</dbReference>
<accession>A0A174KUM1</accession>
<dbReference type="Gene3D" id="3.30.2080.10">
    <property type="entry name" value="GH92 mannosidase domain"/>
    <property type="match status" value="1"/>
</dbReference>
<dbReference type="Pfam" id="PF07971">
    <property type="entry name" value="Glyco_hydro_92"/>
    <property type="match status" value="1"/>
</dbReference>
<gene>
    <name evidence="6" type="ORF">ERS852511_01215</name>
</gene>
<dbReference type="InterPro" id="IPR011658">
    <property type="entry name" value="PA14_dom"/>
</dbReference>
<dbReference type="EMBL" id="CZAP01000003">
    <property type="protein sequence ID" value="CUP13508.1"/>
    <property type="molecule type" value="Genomic_DNA"/>
</dbReference>
<dbReference type="Gene3D" id="1.20.1050.60">
    <property type="entry name" value="alpha-1,2-mannosidase"/>
    <property type="match status" value="1"/>
</dbReference>
<dbReference type="Proteomes" id="UP000095576">
    <property type="component" value="Unassembled WGS sequence"/>
</dbReference>
<dbReference type="SMART" id="SM00758">
    <property type="entry name" value="PA14"/>
    <property type="match status" value="1"/>
</dbReference>
<keyword evidence="3" id="KW-0106">Calcium</keyword>
<dbReference type="InterPro" id="IPR050883">
    <property type="entry name" value="PNGase"/>
</dbReference>
<dbReference type="AlphaFoldDB" id="A0A174KUM1"/>
<feature type="chain" id="PRO_5008026410" evidence="4">
    <location>
        <begin position="22"/>
        <end position="897"/>
    </location>
</feature>
<dbReference type="Pfam" id="PF07691">
    <property type="entry name" value="PA14"/>
    <property type="match status" value="1"/>
</dbReference>
<organism evidence="6 7">
    <name type="scientific">Bacteroides thetaiotaomicron</name>
    <dbReference type="NCBI Taxonomy" id="818"/>
    <lineage>
        <taxon>Bacteria</taxon>
        <taxon>Pseudomonadati</taxon>
        <taxon>Bacteroidota</taxon>
        <taxon>Bacteroidia</taxon>
        <taxon>Bacteroidales</taxon>
        <taxon>Bacteroidaceae</taxon>
        <taxon>Bacteroides</taxon>
    </lineage>
</organism>
<proteinExistence type="predicted"/>
<sequence>MKMKLLILAVLPFLTPIYMSSQEEKASWVQYVNPLIGTEVWQSGVAVAGHEDPSGYTFPGVTEPFGMTEWTAHTLESKHAGTLHHRVPYWYKHNYISGFMGTHYPSGAVMFDYGAVELMPVVGQLKCRPEERSSSFTHITEKSKPYFYEVMLDDYQVKTQLSATKTSAILQFTYPQSDSAYVVVDAMPSMFTAGAPGYIHIDPVRKEISGKSIQSARGYRETGYFVVRFDKDFESFGTFNLNNDYPEVIEEKYLFTQKEGKWVNGLKGIYTQDSKGFGHLRSERIDPVIDFDWDWYKPADDFSFNDYQVTWSGKLKAPSTGEYTLGIQADDGARLYINGELLIDDWKSHSFSYQPTQKKISLEAGKMYDIKLEYYQHEWSSRIKLSWIRPDKKSSTSLLTGNRHLESSTKIGGYIRFKTGKNEVIKAIVGTSFISVEQARINLEREIGAKSMETIGAQTEALWNKELSVIDLPGATEQDKIVFYTALYHSFLLPRSLSEDGKYRSPFDGKVHKGISFTDYSIWDTFRATHPLFVLLKPDFAGDLITGLLHAYDEGGWLPKWPNPGYTNCMMGTHSDVIIADAYVKGVRNFDVEKAKKAVLKNAYDKGNHIAWGRLGIMDYERLGYVPVDKYGESVARTMEFAYDDYCLSRFFAEKGEPDLSDKLGKRSKNFRNVLDKETKMVRARKADGSWSHPEDYDISVWSGFNPKGVYNYKKNYTLFVPHDVPELIRFLGGTDSLAVFMDELFDKDIYYVGDEFVMHAPYMYNLCKRPWMTQKRIYDIVNKYYLPTPGGLPGNDDCGQLSSWYIFSAMGFYPMCPASIEYQLGVPCLPGFVLHLPQNRTFTIKTKNFGKGNCYVHAVYLNGKPHRSSVITHSDIINGGEILFELTDKPAYNWFQ</sequence>
<reference evidence="6 7" key="1">
    <citation type="submission" date="2015-09" db="EMBL/GenBank/DDBJ databases">
        <authorList>
            <consortium name="Pathogen Informatics"/>
        </authorList>
    </citation>
    <scope>NUCLEOTIDE SEQUENCE [LARGE SCALE GENOMIC DNA]</scope>
    <source>
        <strain evidence="6 7">2789STDY5834899</strain>
    </source>
</reference>
<dbReference type="NCBIfam" id="TIGR01180">
    <property type="entry name" value="aman2_put"/>
    <property type="match status" value="1"/>
</dbReference>
<feature type="domain" description="PA14" evidence="5">
    <location>
        <begin position="261"/>
        <end position="402"/>
    </location>
</feature>
<dbReference type="InterPro" id="IPR041371">
    <property type="entry name" value="GH92_N"/>
</dbReference>
<dbReference type="GO" id="GO:0006516">
    <property type="term" value="P:glycoprotein catabolic process"/>
    <property type="evidence" value="ECO:0007669"/>
    <property type="project" value="TreeGrafter"/>
</dbReference>
<dbReference type="GO" id="GO:0030246">
    <property type="term" value="F:carbohydrate binding"/>
    <property type="evidence" value="ECO:0007669"/>
    <property type="project" value="InterPro"/>
</dbReference>
<protein>
    <submittedName>
        <fullName evidence="6">Alpha-1,2-mannosidase</fullName>
    </submittedName>
</protein>
<name>A0A174KUM1_BACT4</name>
<dbReference type="RefSeq" id="WP_055298945.1">
    <property type="nucleotide sequence ID" value="NZ_CZAP01000003.1"/>
</dbReference>
<comment type="cofactor">
    <cofactor evidence="1">
        <name>Ca(2+)</name>
        <dbReference type="ChEBI" id="CHEBI:29108"/>
    </cofactor>
</comment>
<keyword evidence="4" id="KW-0732">Signal</keyword>
<dbReference type="SUPFAM" id="SSF56988">
    <property type="entry name" value="Anthrax protective antigen"/>
    <property type="match status" value="1"/>
</dbReference>